<comment type="cofactor">
    <cofactor evidence="1">
        <name>FAD</name>
        <dbReference type="ChEBI" id="CHEBI:57692"/>
    </cofactor>
</comment>
<evidence type="ECO:0000256" key="2">
    <source>
        <dbReference type="ARBA" id="ARBA00022630"/>
    </source>
</evidence>
<evidence type="ECO:0000256" key="1">
    <source>
        <dbReference type="ARBA" id="ARBA00001974"/>
    </source>
</evidence>
<comment type="caution">
    <text evidence="6">The sequence shown here is derived from an EMBL/GenBank/DDBJ whole genome shotgun (WGS) entry which is preliminary data.</text>
</comment>
<organism evidence="6 7">
    <name type="scientific">Candidatus Allocopromorpha excrementigallinarum</name>
    <dbReference type="NCBI Taxonomy" id="2840742"/>
    <lineage>
        <taxon>Bacteria</taxon>
        <taxon>Bacillati</taxon>
        <taxon>Bacillota</taxon>
        <taxon>Clostridia</taxon>
        <taxon>Eubacteriales</taxon>
        <taxon>Eubacteriaceae</taxon>
        <taxon>Eubacteriaceae incertae sedis</taxon>
        <taxon>Candidatus Allocopromorpha</taxon>
    </lineage>
</organism>
<dbReference type="InterPro" id="IPR055178">
    <property type="entry name" value="RsdA/BaiN/AoA(So)-like_dom"/>
</dbReference>
<dbReference type="SUPFAM" id="SSF160996">
    <property type="entry name" value="HI0933 insert domain-like"/>
    <property type="match status" value="1"/>
</dbReference>
<dbReference type="NCBIfam" id="TIGR00275">
    <property type="entry name" value="aminoacetone oxidase family FAD-binding enzyme"/>
    <property type="match status" value="1"/>
</dbReference>
<accession>A0A9D1L7B3</accession>
<evidence type="ECO:0000256" key="3">
    <source>
        <dbReference type="ARBA" id="ARBA00022827"/>
    </source>
</evidence>
<protein>
    <submittedName>
        <fullName evidence="6">Aminoacetone oxidase family FAD-binding enzyme</fullName>
    </submittedName>
</protein>
<dbReference type="InterPro" id="IPR023166">
    <property type="entry name" value="BaiN-like_dom_sf"/>
</dbReference>
<dbReference type="InterPro" id="IPR004792">
    <property type="entry name" value="BaiN-like"/>
</dbReference>
<dbReference type="Gene3D" id="2.40.30.10">
    <property type="entry name" value="Translation factors"/>
    <property type="match status" value="1"/>
</dbReference>
<feature type="domain" description="RsdA/BaiN/AoA(So)-like Rossmann fold-like" evidence="4">
    <location>
        <begin position="4"/>
        <end position="388"/>
    </location>
</feature>
<feature type="domain" description="RsdA/BaiN/AoA(So)-like insert" evidence="5">
    <location>
        <begin position="191"/>
        <end position="307"/>
    </location>
</feature>
<dbReference type="InterPro" id="IPR057661">
    <property type="entry name" value="RsdA/BaiN/AoA(So)_Rossmann"/>
</dbReference>
<dbReference type="InterPro" id="IPR036188">
    <property type="entry name" value="FAD/NAD-bd_sf"/>
</dbReference>
<dbReference type="SUPFAM" id="SSF51905">
    <property type="entry name" value="FAD/NAD(P)-binding domain"/>
    <property type="match status" value="1"/>
</dbReference>
<gene>
    <name evidence="6" type="ORF">IAC50_05630</name>
</gene>
<evidence type="ECO:0000313" key="7">
    <source>
        <dbReference type="Proteomes" id="UP000824090"/>
    </source>
</evidence>
<dbReference type="Gene3D" id="1.10.8.260">
    <property type="entry name" value="HI0933 insert domain-like"/>
    <property type="match status" value="1"/>
</dbReference>
<reference evidence="6" key="2">
    <citation type="journal article" date="2021" name="PeerJ">
        <title>Extensive microbial diversity within the chicken gut microbiome revealed by metagenomics and culture.</title>
        <authorList>
            <person name="Gilroy R."/>
            <person name="Ravi A."/>
            <person name="Getino M."/>
            <person name="Pursley I."/>
            <person name="Horton D.L."/>
            <person name="Alikhan N.F."/>
            <person name="Baker D."/>
            <person name="Gharbi K."/>
            <person name="Hall N."/>
            <person name="Watson M."/>
            <person name="Adriaenssens E.M."/>
            <person name="Foster-Nyarko E."/>
            <person name="Jarju S."/>
            <person name="Secka A."/>
            <person name="Antonio M."/>
            <person name="Oren A."/>
            <person name="Chaudhuri R.R."/>
            <person name="La Ragione R."/>
            <person name="Hildebrand F."/>
            <person name="Pallen M.J."/>
        </authorList>
    </citation>
    <scope>NUCLEOTIDE SEQUENCE</scope>
    <source>
        <strain evidence="6">ChiHcec3-6078</strain>
    </source>
</reference>
<sequence length="396" mass="42469">MIYDCIVIGAGASGLFFAAVRNRPVNGLILERTGMAGTKLLISGNGRCNITHSGSIKDFIPRYGKNGRLIRRCLYKYSNSSLIDFLESGGIKTVTRDDGKVFPFSMRAADIRDFLLKKASENGFKIKYRVSPKCISKVSEGWSVLTDKGSFTGKVLIIAAGGCSYPSTGSDGSIFPVLTKHLGLSVTDLTPALCSVVPEDYPYGGLSGISFENVRISAFRGEKKTGENTGALLFTERSLSGPAILDLSGSLKKGDTLNINYLYPLSYEEALEKLKKIERESSGSLPSVIREAAGLPSRFCRSLSDRYGPSLKMTASCLTGEKFTVKNLSGFQKAMVTRGGIALSEIDTSSMELKRFPGLFAVGEVCDIDGATGGYNLQFAYSSAGAAACGAEKYMD</sequence>
<name>A0A9D1L7B3_9FIRM</name>
<evidence type="ECO:0000259" key="5">
    <source>
        <dbReference type="Pfam" id="PF22780"/>
    </source>
</evidence>
<proteinExistence type="predicted"/>
<keyword evidence="2" id="KW-0285">Flavoprotein</keyword>
<dbReference type="PANTHER" id="PTHR42887">
    <property type="entry name" value="OS12G0638800 PROTEIN"/>
    <property type="match status" value="1"/>
</dbReference>
<evidence type="ECO:0000313" key="6">
    <source>
        <dbReference type="EMBL" id="HIU25957.1"/>
    </source>
</evidence>
<dbReference type="Proteomes" id="UP000824090">
    <property type="component" value="Unassembled WGS sequence"/>
</dbReference>
<dbReference type="Pfam" id="PF03486">
    <property type="entry name" value="HI0933_like"/>
    <property type="match status" value="1"/>
</dbReference>
<dbReference type="AlphaFoldDB" id="A0A9D1L7B3"/>
<dbReference type="Pfam" id="PF22780">
    <property type="entry name" value="HI0933_like_1st"/>
    <property type="match status" value="1"/>
</dbReference>
<keyword evidence="3" id="KW-0274">FAD</keyword>
<reference evidence="6" key="1">
    <citation type="submission" date="2020-10" db="EMBL/GenBank/DDBJ databases">
        <authorList>
            <person name="Gilroy R."/>
        </authorList>
    </citation>
    <scope>NUCLEOTIDE SEQUENCE</scope>
    <source>
        <strain evidence="6">ChiHcec3-6078</strain>
    </source>
</reference>
<dbReference type="Gene3D" id="3.50.50.60">
    <property type="entry name" value="FAD/NAD(P)-binding domain"/>
    <property type="match status" value="1"/>
</dbReference>
<dbReference type="PANTHER" id="PTHR42887:SF2">
    <property type="entry name" value="OS12G0638800 PROTEIN"/>
    <property type="match status" value="1"/>
</dbReference>
<evidence type="ECO:0000259" key="4">
    <source>
        <dbReference type="Pfam" id="PF03486"/>
    </source>
</evidence>
<dbReference type="EMBL" id="DVMP01000100">
    <property type="protein sequence ID" value="HIU25957.1"/>
    <property type="molecule type" value="Genomic_DNA"/>
</dbReference>